<dbReference type="EMBL" id="JAHXZJ010001492">
    <property type="protein sequence ID" value="KAH0552002.1"/>
    <property type="molecule type" value="Genomic_DNA"/>
</dbReference>
<dbReference type="Proteomes" id="UP000826195">
    <property type="component" value="Unassembled WGS sequence"/>
</dbReference>
<feature type="region of interest" description="Disordered" evidence="1">
    <location>
        <begin position="1"/>
        <end position="22"/>
    </location>
</feature>
<dbReference type="AlphaFoldDB" id="A0AAV7IHL1"/>
<keyword evidence="3" id="KW-1185">Reference proteome</keyword>
<evidence type="ECO:0000256" key="1">
    <source>
        <dbReference type="SAM" id="MobiDB-lite"/>
    </source>
</evidence>
<feature type="compositionally biased region" description="Polar residues" evidence="1">
    <location>
        <begin position="1"/>
        <end position="11"/>
    </location>
</feature>
<accession>A0AAV7IHL1</accession>
<evidence type="ECO:0000313" key="2">
    <source>
        <dbReference type="EMBL" id="KAH0552002.1"/>
    </source>
</evidence>
<reference evidence="2 3" key="1">
    <citation type="journal article" date="2021" name="J. Hered.">
        <title>A chromosome-level genome assembly of the parasitoid wasp, Cotesia glomerata (Hymenoptera: Braconidae).</title>
        <authorList>
            <person name="Pinto B.J."/>
            <person name="Weis J.J."/>
            <person name="Gamble T."/>
            <person name="Ode P.J."/>
            <person name="Paul R."/>
            <person name="Zaspel J.M."/>
        </authorList>
    </citation>
    <scope>NUCLEOTIDE SEQUENCE [LARGE SCALE GENOMIC DNA]</scope>
    <source>
        <strain evidence="2">CgM1</strain>
    </source>
</reference>
<sequence length="159" mass="18284">MAITHSSCPKTSSDHPKLNYTSKPENISEISGQYFGCVYSPNTPAPTESRECIRLNVKPLGRSAWESQIISLSKKTGEEKNKSVKKSLNISSVSFTALDVQSNYIIYFGCTDNQETWWIEYYARTLELCSKYRYRLDEEMQKYNLTFIPLVNLNHDNCD</sequence>
<evidence type="ECO:0000313" key="3">
    <source>
        <dbReference type="Proteomes" id="UP000826195"/>
    </source>
</evidence>
<organism evidence="2 3">
    <name type="scientific">Cotesia glomerata</name>
    <name type="common">Lepidopteran parasitic wasp</name>
    <name type="synonym">Apanteles glomeratus</name>
    <dbReference type="NCBI Taxonomy" id="32391"/>
    <lineage>
        <taxon>Eukaryota</taxon>
        <taxon>Metazoa</taxon>
        <taxon>Ecdysozoa</taxon>
        <taxon>Arthropoda</taxon>
        <taxon>Hexapoda</taxon>
        <taxon>Insecta</taxon>
        <taxon>Pterygota</taxon>
        <taxon>Neoptera</taxon>
        <taxon>Endopterygota</taxon>
        <taxon>Hymenoptera</taxon>
        <taxon>Apocrita</taxon>
        <taxon>Ichneumonoidea</taxon>
        <taxon>Braconidae</taxon>
        <taxon>Microgastrinae</taxon>
        <taxon>Cotesia</taxon>
    </lineage>
</organism>
<comment type="caution">
    <text evidence="2">The sequence shown here is derived from an EMBL/GenBank/DDBJ whole genome shotgun (WGS) entry which is preliminary data.</text>
</comment>
<protein>
    <submittedName>
        <fullName evidence="2">Uncharacterized protein</fullName>
    </submittedName>
</protein>
<gene>
    <name evidence="2" type="ORF">KQX54_004079</name>
</gene>
<proteinExistence type="predicted"/>
<name>A0AAV7IHL1_COTGL</name>